<keyword evidence="4" id="KW-1185">Reference proteome</keyword>
<dbReference type="OrthoDB" id="9815825at2"/>
<dbReference type="InterPro" id="IPR055170">
    <property type="entry name" value="GFO_IDH_MocA-like_dom"/>
</dbReference>
<sequence>MQISHRLSQRFRTPIPGMITVEKRFRTKWRRWIAMNKIRTAVVGLNMGLAHAYAYKLAERSELRWVVDLDEEKAKKVAEELGCNYTTDWTKILDDVDAVSLCTPHHLHASQSLTAIAAGKHVLLEKPLANSEEDCLSVVRAAEQNNVTLMLAFVVRFLPAIRKLKEAVDSGKYGVPISAQGWVEAFLNPAPGTWFASKEKLGGGCLFSHGCHYIDILLYLLGEPNRVSHFGTRVGTEWMEGEGTSHGIIEFKSGALGHLVTSWGMKYKKPPAKFHIHMTEGFLELDNSMWKVTAISKDGTETLYERPPEYPNRQGQNVLFEIEHFLESIANGTRPETDGYEILKSHRTIWAMYGSQGVPVTV</sequence>
<evidence type="ECO:0000313" key="4">
    <source>
        <dbReference type="Proteomes" id="UP000307943"/>
    </source>
</evidence>
<evidence type="ECO:0000313" key="3">
    <source>
        <dbReference type="EMBL" id="TNJ67201.1"/>
    </source>
</evidence>
<organism evidence="3 4">
    <name type="scientific">Paenibacillus hemerocallicola</name>
    <dbReference type="NCBI Taxonomy" id="1172614"/>
    <lineage>
        <taxon>Bacteria</taxon>
        <taxon>Bacillati</taxon>
        <taxon>Bacillota</taxon>
        <taxon>Bacilli</taxon>
        <taxon>Bacillales</taxon>
        <taxon>Paenibacillaceae</taxon>
        <taxon>Paenibacillus</taxon>
    </lineage>
</organism>
<dbReference type="Pfam" id="PF01408">
    <property type="entry name" value="GFO_IDH_MocA"/>
    <property type="match status" value="1"/>
</dbReference>
<proteinExistence type="predicted"/>
<protein>
    <submittedName>
        <fullName evidence="3">Gfo/Idh/MocA family oxidoreductase</fullName>
    </submittedName>
</protein>
<reference evidence="3 4" key="1">
    <citation type="submission" date="2019-05" db="EMBL/GenBank/DDBJ databases">
        <title>We sequenced the genome of Paenibacillus hemerocallicola KCTC 33185 for further insight into its adaptation and study the phylogeny of Paenibacillus.</title>
        <authorList>
            <person name="Narsing Rao M.P."/>
        </authorList>
    </citation>
    <scope>NUCLEOTIDE SEQUENCE [LARGE SCALE GENOMIC DNA]</scope>
    <source>
        <strain evidence="3 4">KCTC 33185</strain>
    </source>
</reference>
<dbReference type="EMBL" id="VDCQ01000006">
    <property type="protein sequence ID" value="TNJ67201.1"/>
    <property type="molecule type" value="Genomic_DNA"/>
</dbReference>
<evidence type="ECO:0000259" key="1">
    <source>
        <dbReference type="Pfam" id="PF01408"/>
    </source>
</evidence>
<dbReference type="GO" id="GO:0000166">
    <property type="term" value="F:nucleotide binding"/>
    <property type="evidence" value="ECO:0007669"/>
    <property type="project" value="InterPro"/>
</dbReference>
<dbReference type="Pfam" id="PF22725">
    <property type="entry name" value="GFO_IDH_MocA_C3"/>
    <property type="match status" value="1"/>
</dbReference>
<name>A0A5C4TDU7_9BACL</name>
<dbReference type="Gene3D" id="3.40.50.720">
    <property type="entry name" value="NAD(P)-binding Rossmann-like Domain"/>
    <property type="match status" value="1"/>
</dbReference>
<dbReference type="InterPro" id="IPR051450">
    <property type="entry name" value="Gfo/Idh/MocA_Oxidoreductases"/>
</dbReference>
<dbReference type="Gene3D" id="3.30.360.10">
    <property type="entry name" value="Dihydrodipicolinate Reductase, domain 2"/>
    <property type="match status" value="1"/>
</dbReference>
<gene>
    <name evidence="3" type="ORF">FE784_06560</name>
</gene>
<dbReference type="PANTHER" id="PTHR43377:SF1">
    <property type="entry name" value="BILIVERDIN REDUCTASE A"/>
    <property type="match status" value="1"/>
</dbReference>
<dbReference type="Proteomes" id="UP000307943">
    <property type="component" value="Unassembled WGS sequence"/>
</dbReference>
<dbReference type="PANTHER" id="PTHR43377">
    <property type="entry name" value="BILIVERDIN REDUCTASE A"/>
    <property type="match status" value="1"/>
</dbReference>
<feature type="domain" description="Gfo/Idh/MocA-like oxidoreductase N-terminal" evidence="1">
    <location>
        <begin position="38"/>
        <end position="152"/>
    </location>
</feature>
<comment type="caution">
    <text evidence="3">The sequence shown here is derived from an EMBL/GenBank/DDBJ whole genome shotgun (WGS) entry which is preliminary data.</text>
</comment>
<dbReference type="SUPFAM" id="SSF51735">
    <property type="entry name" value="NAD(P)-binding Rossmann-fold domains"/>
    <property type="match status" value="1"/>
</dbReference>
<accession>A0A5C4TDU7</accession>
<dbReference type="InterPro" id="IPR036291">
    <property type="entry name" value="NAD(P)-bd_dom_sf"/>
</dbReference>
<dbReference type="InterPro" id="IPR000683">
    <property type="entry name" value="Gfo/Idh/MocA-like_OxRdtase_N"/>
</dbReference>
<feature type="domain" description="GFO/IDH/MocA-like oxidoreductase" evidence="2">
    <location>
        <begin position="161"/>
        <end position="283"/>
    </location>
</feature>
<evidence type="ECO:0000259" key="2">
    <source>
        <dbReference type="Pfam" id="PF22725"/>
    </source>
</evidence>
<dbReference type="SUPFAM" id="SSF55347">
    <property type="entry name" value="Glyceraldehyde-3-phosphate dehydrogenase-like, C-terminal domain"/>
    <property type="match status" value="1"/>
</dbReference>
<dbReference type="AlphaFoldDB" id="A0A5C4TDU7"/>